<dbReference type="GO" id="GO:0016491">
    <property type="term" value="F:oxidoreductase activity"/>
    <property type="evidence" value="ECO:0007669"/>
    <property type="project" value="InterPro"/>
</dbReference>
<name>A0AA40ABJ8_9PEZI</name>
<dbReference type="InterPro" id="IPR005025">
    <property type="entry name" value="FMN_Rdtase-like_dom"/>
</dbReference>
<gene>
    <name evidence="2" type="ORF">B0T26DRAFT_650502</name>
</gene>
<comment type="caution">
    <text evidence="2">The sequence shown here is derived from an EMBL/GenBank/DDBJ whole genome shotgun (WGS) entry which is preliminary data.</text>
</comment>
<dbReference type="SUPFAM" id="SSF52218">
    <property type="entry name" value="Flavoproteins"/>
    <property type="match status" value="1"/>
</dbReference>
<evidence type="ECO:0000313" key="3">
    <source>
        <dbReference type="Proteomes" id="UP001172101"/>
    </source>
</evidence>
<proteinExistence type="predicted"/>
<dbReference type="PANTHER" id="PTHR30543:SF21">
    <property type="entry name" value="NAD(P)H-DEPENDENT FMN REDUCTASE LOT6"/>
    <property type="match status" value="1"/>
</dbReference>
<dbReference type="AlphaFoldDB" id="A0AA40ABJ8"/>
<feature type="domain" description="NADPH-dependent FMN reductase-like" evidence="1">
    <location>
        <begin position="8"/>
        <end position="153"/>
    </location>
</feature>
<sequence>MAATKKTIAIITGSVRAVRVGPAVAALVKEIIGPSAAAGAGVELVDVDIASFKLPIYDELVLPGMVPEHASLSHAHSLAWSAEMKRHAAYVLVTAEYNYGLPGGTKNAIDYLSHEIKGKPIGIVSYGVLGGASSSEQAAKILGVPLKMQVAPTRPQLAFASPEGAPPDTHAAAGGVLGDASREAWTKDHGEAIKKMFAEITASLALTEAPAA</sequence>
<dbReference type="PANTHER" id="PTHR30543">
    <property type="entry name" value="CHROMATE REDUCTASE"/>
    <property type="match status" value="1"/>
</dbReference>
<organism evidence="2 3">
    <name type="scientific">Lasiosphaeria miniovina</name>
    <dbReference type="NCBI Taxonomy" id="1954250"/>
    <lineage>
        <taxon>Eukaryota</taxon>
        <taxon>Fungi</taxon>
        <taxon>Dikarya</taxon>
        <taxon>Ascomycota</taxon>
        <taxon>Pezizomycotina</taxon>
        <taxon>Sordariomycetes</taxon>
        <taxon>Sordariomycetidae</taxon>
        <taxon>Sordariales</taxon>
        <taxon>Lasiosphaeriaceae</taxon>
        <taxon>Lasiosphaeria</taxon>
    </lineage>
</organism>
<dbReference type="GO" id="GO:0005829">
    <property type="term" value="C:cytosol"/>
    <property type="evidence" value="ECO:0007669"/>
    <property type="project" value="TreeGrafter"/>
</dbReference>
<protein>
    <submittedName>
        <fullName evidence="2">NADPH-dependent FMN reductase</fullName>
    </submittedName>
</protein>
<evidence type="ECO:0000259" key="1">
    <source>
        <dbReference type="Pfam" id="PF03358"/>
    </source>
</evidence>
<reference evidence="2" key="1">
    <citation type="submission" date="2023-06" db="EMBL/GenBank/DDBJ databases">
        <title>Genome-scale phylogeny and comparative genomics of the fungal order Sordariales.</title>
        <authorList>
            <consortium name="Lawrence Berkeley National Laboratory"/>
            <person name="Hensen N."/>
            <person name="Bonometti L."/>
            <person name="Westerberg I."/>
            <person name="Brannstrom I.O."/>
            <person name="Guillou S."/>
            <person name="Cros-Aarteil S."/>
            <person name="Calhoun S."/>
            <person name="Haridas S."/>
            <person name="Kuo A."/>
            <person name="Mondo S."/>
            <person name="Pangilinan J."/>
            <person name="Riley R."/>
            <person name="LaButti K."/>
            <person name="Andreopoulos B."/>
            <person name="Lipzen A."/>
            <person name="Chen C."/>
            <person name="Yanf M."/>
            <person name="Daum C."/>
            <person name="Ng V."/>
            <person name="Clum A."/>
            <person name="Steindorff A."/>
            <person name="Ohm R."/>
            <person name="Martin F."/>
            <person name="Silar P."/>
            <person name="Natvig D."/>
            <person name="Lalanne C."/>
            <person name="Gautier V."/>
            <person name="Ament-velasquez S.L."/>
            <person name="Kruys A."/>
            <person name="Hutchinson M.I."/>
            <person name="Powell A.J."/>
            <person name="Barry K."/>
            <person name="Miller A.N."/>
            <person name="Grigoriev I.V."/>
            <person name="Debuchy R."/>
            <person name="Gladieux P."/>
            <person name="Thoren M.H."/>
            <person name="Johannesson H."/>
        </authorList>
    </citation>
    <scope>NUCLEOTIDE SEQUENCE</scope>
    <source>
        <strain evidence="2">SMH2392-1A</strain>
    </source>
</reference>
<dbReference type="GeneID" id="85321456"/>
<accession>A0AA40ABJ8</accession>
<dbReference type="RefSeq" id="XP_060294197.1">
    <property type="nucleotide sequence ID" value="XM_060438186.1"/>
</dbReference>
<dbReference type="InterPro" id="IPR050712">
    <property type="entry name" value="NAD(P)H-dep_reductase"/>
</dbReference>
<evidence type="ECO:0000313" key="2">
    <source>
        <dbReference type="EMBL" id="KAK0712874.1"/>
    </source>
</evidence>
<keyword evidence="3" id="KW-1185">Reference proteome</keyword>
<dbReference type="EMBL" id="JAUIRO010000005">
    <property type="protein sequence ID" value="KAK0712874.1"/>
    <property type="molecule type" value="Genomic_DNA"/>
</dbReference>
<dbReference type="Proteomes" id="UP001172101">
    <property type="component" value="Unassembled WGS sequence"/>
</dbReference>
<dbReference type="GO" id="GO:0010181">
    <property type="term" value="F:FMN binding"/>
    <property type="evidence" value="ECO:0007669"/>
    <property type="project" value="TreeGrafter"/>
</dbReference>
<dbReference type="Gene3D" id="3.40.50.360">
    <property type="match status" value="1"/>
</dbReference>
<dbReference type="InterPro" id="IPR029039">
    <property type="entry name" value="Flavoprotein-like_sf"/>
</dbReference>
<dbReference type="Pfam" id="PF03358">
    <property type="entry name" value="FMN_red"/>
    <property type="match status" value="1"/>
</dbReference>